<evidence type="ECO:0000313" key="4">
    <source>
        <dbReference type="Proteomes" id="UP000204584"/>
    </source>
</evidence>
<keyword evidence="2" id="KW-0472">Membrane</keyword>
<gene>
    <name evidence="3" type="ORF">psal_cds_927</name>
</gene>
<dbReference type="KEGG" id="vg:16606844"/>
<name>S4W389_9VIRU</name>
<evidence type="ECO:0000256" key="1">
    <source>
        <dbReference type="SAM" id="MobiDB-lite"/>
    </source>
</evidence>
<evidence type="ECO:0000313" key="3">
    <source>
        <dbReference type="EMBL" id="AGO85057.1"/>
    </source>
</evidence>
<dbReference type="GeneID" id="16606844"/>
<protein>
    <submittedName>
        <fullName evidence="3">Uncharacterized protein</fullName>
    </submittedName>
</protein>
<feature type="transmembrane region" description="Helical" evidence="2">
    <location>
        <begin position="34"/>
        <end position="56"/>
    </location>
</feature>
<dbReference type="Proteomes" id="UP000204584">
    <property type="component" value="Segment"/>
</dbReference>
<dbReference type="RefSeq" id="YP_008438131.1">
    <property type="nucleotide sequence ID" value="NC_022098.1"/>
</dbReference>
<organism evidence="3 4">
    <name type="scientific">Pandoravirus salinus</name>
    <dbReference type="NCBI Taxonomy" id="1349410"/>
    <lineage>
        <taxon>Viruses</taxon>
        <taxon>Pandoravirus</taxon>
    </lineage>
</organism>
<dbReference type="EMBL" id="KC977571">
    <property type="protein sequence ID" value="AGO85057.1"/>
    <property type="molecule type" value="Genomic_DNA"/>
</dbReference>
<feature type="region of interest" description="Disordered" evidence="1">
    <location>
        <begin position="1"/>
        <end position="22"/>
    </location>
</feature>
<keyword evidence="2" id="KW-1133">Transmembrane helix</keyword>
<reference evidence="3 4" key="1">
    <citation type="journal article" date="2013" name="Science">
        <title>Pandoraviruses: amoeba viruses with genomes up to 2.5 Mb reaching that of parasitic eukaryotes.</title>
        <authorList>
            <person name="Philippe N."/>
            <person name="Legendre M."/>
            <person name="Doutre G."/>
            <person name="Coute Y."/>
            <person name="Poirot O."/>
            <person name="Lescot M."/>
            <person name="Arslan D."/>
            <person name="Seltzer V."/>
            <person name="Bertaux L."/>
            <person name="Bruley C."/>
            <person name="Garin J."/>
            <person name="Claverie J.M."/>
            <person name="Abergel C."/>
        </authorList>
    </citation>
    <scope>NUCLEOTIDE SEQUENCE [LARGE SCALE GENOMIC DNA]</scope>
</reference>
<sequence length="561" mass="58969">MRPPADAPPKHTSLGKRGPSRAPAITAGANTRPFCYLFVLCVLFVCVCVCVCASNTPVRTAKKVEMDAQRRLASLATLDNVVGAVATRNHRGVAMGVVASAVRARTGLGLDEWAARLAYPTWLDLVRALPCVRALVARGADWDVLPAALHHLPGGGAQWHRAPLTPLSKPAAPTPMVVWTARKCRKAIADLRRFPYVSLVVDASAQHDLGMIYLGARDGDGQGATAVCYAFDVHSVAPGAHWQGVAQIFGKGGLAWFLGDPAVPKVVCGAGPCHDAAAHAVTNSLARLACVPTADGAATTNLLVRGIVRALPLPSVDARNPQASSMALWARAGAAPTGDRWYWLKRPVQPHVLAGGAERAMILCAAYEAMQKAGACRAAERSHAAAAVTDSLLCVAAAQTAACAGYKAPTALGGVCRLDRDVSHPVECAFDGSNRDGDSDARVTDHAKRVHTHGDTGRHCPGVTCTDADGHRGADDGGDWDDLWRTVQRYMAATSADGDSCASAAGAVDGCAQDARQDERYDSDRQHTDGMMDEICGSYCALMPSSLWAYGAAPPLDRWIA</sequence>
<keyword evidence="2" id="KW-0812">Transmembrane</keyword>
<proteinExistence type="predicted"/>
<accession>S4W389</accession>
<evidence type="ECO:0000256" key="2">
    <source>
        <dbReference type="SAM" id="Phobius"/>
    </source>
</evidence>
<keyword evidence="4" id="KW-1185">Reference proteome</keyword>